<dbReference type="InterPro" id="IPR013240">
    <property type="entry name" value="DNA-dir_RNA_pol1_su_RPA34"/>
</dbReference>
<dbReference type="Pfam" id="PF08208">
    <property type="entry name" value="RNA_polI_A34"/>
    <property type="match status" value="1"/>
</dbReference>
<accession>A0AAW0Z8A6</accession>
<proteinExistence type="predicted"/>
<dbReference type="Proteomes" id="UP001432146">
    <property type="component" value="Unassembled WGS sequence"/>
</dbReference>
<name>A0AAW0Z8A6_9HYME</name>
<dbReference type="AlphaFoldDB" id="A0AAW0Z8A6"/>
<sequence length="247" mass="28196">MTDFDMEDSLTKLNTQLNKSMVLMDTIETGTSQRRSNKSIKINTKIQRSSLPNLPISRKSILKRPEKNVVEAENNEETLNETNDSRLSLNVSTVRPHNIDDLVQQEDLITETTDTTFDLDDLSDSEDIWIMDIPGTVNPQDLKGQTLVFGEKSKFKINEEKYYAVNHEVKCNITCVFHVGKMKSQYKTVNMKPAGTITVRRKLSNVSKIKPMQIKNCSVPFPKNLRTRHPLFGVDYKGNIGIVQYNN</sequence>
<dbReference type="EMBL" id="JAWNGG020000427">
    <property type="protein sequence ID" value="KAK9293543.1"/>
    <property type="molecule type" value="Genomic_DNA"/>
</dbReference>
<keyword evidence="2" id="KW-1185">Reference proteome</keyword>
<protein>
    <submittedName>
        <fullName evidence="1">Uncharacterized protein</fullName>
    </submittedName>
</protein>
<organism evidence="1 2">
    <name type="scientific">Tetragonisca angustula</name>
    <dbReference type="NCBI Taxonomy" id="166442"/>
    <lineage>
        <taxon>Eukaryota</taxon>
        <taxon>Metazoa</taxon>
        <taxon>Ecdysozoa</taxon>
        <taxon>Arthropoda</taxon>
        <taxon>Hexapoda</taxon>
        <taxon>Insecta</taxon>
        <taxon>Pterygota</taxon>
        <taxon>Neoptera</taxon>
        <taxon>Endopterygota</taxon>
        <taxon>Hymenoptera</taxon>
        <taxon>Apocrita</taxon>
        <taxon>Aculeata</taxon>
        <taxon>Apoidea</taxon>
        <taxon>Anthophila</taxon>
        <taxon>Apidae</taxon>
        <taxon>Tetragonisca</taxon>
    </lineage>
</organism>
<gene>
    <name evidence="1" type="ORF">QLX08_011546</name>
</gene>
<evidence type="ECO:0000313" key="2">
    <source>
        <dbReference type="Proteomes" id="UP001432146"/>
    </source>
</evidence>
<evidence type="ECO:0000313" key="1">
    <source>
        <dbReference type="EMBL" id="KAK9293543.1"/>
    </source>
</evidence>
<comment type="caution">
    <text evidence="1">The sequence shown here is derived from an EMBL/GenBank/DDBJ whole genome shotgun (WGS) entry which is preliminary data.</text>
</comment>
<dbReference type="GO" id="GO:0006360">
    <property type="term" value="P:transcription by RNA polymerase I"/>
    <property type="evidence" value="ECO:0007669"/>
    <property type="project" value="InterPro"/>
</dbReference>
<reference evidence="1 2" key="1">
    <citation type="submission" date="2024-05" db="EMBL/GenBank/DDBJ databases">
        <title>The nuclear and mitochondrial genome assemblies of Tetragonisca angustula (Apidae: Meliponini), a tiny yet remarkable pollinator in the Neotropics.</title>
        <authorList>
            <person name="Ferrari R."/>
            <person name="Ricardo P.C."/>
            <person name="Dias F.C."/>
            <person name="Araujo N.S."/>
            <person name="Soares D.O."/>
            <person name="Zhou Q.-S."/>
            <person name="Zhu C.-D."/>
            <person name="Coutinho L."/>
            <person name="Airas M.C."/>
            <person name="Batista T.M."/>
        </authorList>
    </citation>
    <scope>NUCLEOTIDE SEQUENCE [LARGE SCALE GENOMIC DNA]</scope>
    <source>
        <strain evidence="1">ASF017062</strain>
        <tissue evidence="1">Abdomen</tissue>
    </source>
</reference>